<name>A0A392SY21_9FABA</name>
<keyword evidence="2" id="KW-1185">Reference proteome</keyword>
<proteinExistence type="predicted"/>
<reference evidence="1 2" key="1">
    <citation type="journal article" date="2018" name="Front. Plant Sci.">
        <title>Red Clover (Trifolium pratense) and Zigzag Clover (T. medium) - A Picture of Genomic Similarities and Differences.</title>
        <authorList>
            <person name="Dluhosova J."/>
            <person name="Istvanek J."/>
            <person name="Nedelnik J."/>
            <person name="Repkova J."/>
        </authorList>
    </citation>
    <scope>NUCLEOTIDE SEQUENCE [LARGE SCALE GENOMIC DNA]</scope>
    <source>
        <strain evidence="2">cv. 10/8</strain>
        <tissue evidence="1">Leaf</tissue>
    </source>
</reference>
<protein>
    <submittedName>
        <fullName evidence="1">Uncharacterized protein</fullName>
    </submittedName>
</protein>
<evidence type="ECO:0000313" key="1">
    <source>
        <dbReference type="EMBL" id="MCI52955.1"/>
    </source>
</evidence>
<dbReference type="AlphaFoldDB" id="A0A392SY21"/>
<accession>A0A392SY21</accession>
<feature type="non-terminal residue" evidence="1">
    <location>
        <position position="45"/>
    </location>
</feature>
<sequence>MNNLPNFSCDLTLHPLSQGPGSTTVNRVWFQVSGAGLSNLKPEPM</sequence>
<dbReference type="EMBL" id="LXQA010455510">
    <property type="protein sequence ID" value="MCI52955.1"/>
    <property type="molecule type" value="Genomic_DNA"/>
</dbReference>
<evidence type="ECO:0000313" key="2">
    <source>
        <dbReference type="Proteomes" id="UP000265520"/>
    </source>
</evidence>
<comment type="caution">
    <text evidence="1">The sequence shown here is derived from an EMBL/GenBank/DDBJ whole genome shotgun (WGS) entry which is preliminary data.</text>
</comment>
<organism evidence="1 2">
    <name type="scientific">Trifolium medium</name>
    <dbReference type="NCBI Taxonomy" id="97028"/>
    <lineage>
        <taxon>Eukaryota</taxon>
        <taxon>Viridiplantae</taxon>
        <taxon>Streptophyta</taxon>
        <taxon>Embryophyta</taxon>
        <taxon>Tracheophyta</taxon>
        <taxon>Spermatophyta</taxon>
        <taxon>Magnoliopsida</taxon>
        <taxon>eudicotyledons</taxon>
        <taxon>Gunneridae</taxon>
        <taxon>Pentapetalae</taxon>
        <taxon>rosids</taxon>
        <taxon>fabids</taxon>
        <taxon>Fabales</taxon>
        <taxon>Fabaceae</taxon>
        <taxon>Papilionoideae</taxon>
        <taxon>50 kb inversion clade</taxon>
        <taxon>NPAAA clade</taxon>
        <taxon>Hologalegina</taxon>
        <taxon>IRL clade</taxon>
        <taxon>Trifolieae</taxon>
        <taxon>Trifolium</taxon>
    </lineage>
</organism>
<dbReference type="Proteomes" id="UP000265520">
    <property type="component" value="Unassembled WGS sequence"/>
</dbReference>